<dbReference type="GO" id="GO:0005634">
    <property type="term" value="C:nucleus"/>
    <property type="evidence" value="ECO:0007669"/>
    <property type="project" value="TreeGrafter"/>
</dbReference>
<evidence type="ECO:0000256" key="2">
    <source>
        <dbReference type="ARBA" id="ARBA00022448"/>
    </source>
</evidence>
<dbReference type="OrthoDB" id="2397531at2759"/>
<dbReference type="Proteomes" id="UP000789831">
    <property type="component" value="Unassembled WGS sequence"/>
</dbReference>
<sequence>MNDQPPPTLQQLFGGAIVAHIPPQFTDVRFLTHFFFYLYRTQNDDIREIPDNQEVFVDTHTDQSIVVEILELVNEASNEEAASYHFSSVAFDNDAEDTTIVQQTGILTPAEVPKLPSNTLMYFATGQQMVSKFNERDSSARNLVNIFLAVFRLPQHQTDLVITYNLPILIGETSSSRSYAQEGNVHVGYEEFKRILASVQIVDWSLFG</sequence>
<gene>
    <name evidence="4" type="ORF">AGERDE_LOCUS9366</name>
</gene>
<dbReference type="GO" id="GO:0031267">
    <property type="term" value="F:small GTPase binding"/>
    <property type="evidence" value="ECO:0007669"/>
    <property type="project" value="TreeGrafter"/>
</dbReference>
<keyword evidence="3" id="KW-0653">Protein transport</keyword>
<evidence type="ECO:0000256" key="3">
    <source>
        <dbReference type="ARBA" id="ARBA00022927"/>
    </source>
</evidence>
<dbReference type="EMBL" id="CAJVPL010002310">
    <property type="protein sequence ID" value="CAG8606459.1"/>
    <property type="molecule type" value="Genomic_DNA"/>
</dbReference>
<proteinExistence type="inferred from homology"/>
<comment type="caution">
    <text evidence="4">The sequence shown here is derived from an EMBL/GenBank/DDBJ whole genome shotgun (WGS) entry which is preliminary data.</text>
</comment>
<dbReference type="GO" id="GO:0005085">
    <property type="term" value="F:guanyl-nucleotide exchange factor activity"/>
    <property type="evidence" value="ECO:0007669"/>
    <property type="project" value="TreeGrafter"/>
</dbReference>
<dbReference type="PANTHER" id="PTHR15837">
    <property type="entry name" value="RAN GUANINE NUCLEOTIDE RELEASE FACTOR"/>
    <property type="match status" value="1"/>
</dbReference>
<reference evidence="4" key="1">
    <citation type="submission" date="2021-06" db="EMBL/GenBank/DDBJ databases">
        <authorList>
            <person name="Kallberg Y."/>
            <person name="Tangrot J."/>
            <person name="Rosling A."/>
        </authorList>
    </citation>
    <scope>NUCLEOTIDE SEQUENCE</scope>
    <source>
        <strain evidence="4">MT106</strain>
    </source>
</reference>
<evidence type="ECO:0000313" key="4">
    <source>
        <dbReference type="EMBL" id="CAG8606459.1"/>
    </source>
</evidence>
<dbReference type="InterPro" id="IPR016123">
    <property type="entry name" value="Mog1/PsbP_a/b/a-sand"/>
</dbReference>
<dbReference type="Pfam" id="PF04603">
    <property type="entry name" value="Mog1"/>
    <property type="match status" value="1"/>
</dbReference>
<dbReference type="AlphaFoldDB" id="A0A9N9GJJ0"/>
<evidence type="ECO:0000313" key="5">
    <source>
        <dbReference type="Proteomes" id="UP000789831"/>
    </source>
</evidence>
<dbReference type="SUPFAM" id="SSF55724">
    <property type="entry name" value="Mog1p/PsbP-like"/>
    <property type="match status" value="1"/>
</dbReference>
<dbReference type="PANTHER" id="PTHR15837:SF0">
    <property type="entry name" value="RAN GUANINE NUCLEOTIDE RELEASE FACTOR"/>
    <property type="match status" value="1"/>
</dbReference>
<comment type="similarity">
    <text evidence="1">Belongs to the MOG1 family.</text>
</comment>
<protein>
    <submittedName>
        <fullName evidence="4">3532_t:CDS:1</fullName>
    </submittedName>
</protein>
<organism evidence="4 5">
    <name type="scientific">Ambispora gerdemannii</name>
    <dbReference type="NCBI Taxonomy" id="144530"/>
    <lineage>
        <taxon>Eukaryota</taxon>
        <taxon>Fungi</taxon>
        <taxon>Fungi incertae sedis</taxon>
        <taxon>Mucoromycota</taxon>
        <taxon>Glomeromycotina</taxon>
        <taxon>Glomeromycetes</taxon>
        <taxon>Archaeosporales</taxon>
        <taxon>Ambisporaceae</taxon>
        <taxon>Ambispora</taxon>
    </lineage>
</organism>
<keyword evidence="5" id="KW-1185">Reference proteome</keyword>
<evidence type="ECO:0000256" key="1">
    <source>
        <dbReference type="ARBA" id="ARBA00010307"/>
    </source>
</evidence>
<dbReference type="Gene3D" id="3.40.1000.10">
    <property type="entry name" value="Mog1/PsbP, alpha/beta/alpha sandwich"/>
    <property type="match status" value="1"/>
</dbReference>
<dbReference type="GO" id="GO:0006606">
    <property type="term" value="P:protein import into nucleus"/>
    <property type="evidence" value="ECO:0007669"/>
    <property type="project" value="TreeGrafter"/>
</dbReference>
<dbReference type="InterPro" id="IPR007681">
    <property type="entry name" value="Mog1"/>
</dbReference>
<name>A0A9N9GJJ0_9GLOM</name>
<accession>A0A9N9GJJ0</accession>
<keyword evidence="2" id="KW-0813">Transport</keyword>